<dbReference type="SUPFAM" id="SSF53098">
    <property type="entry name" value="Ribonuclease H-like"/>
    <property type="match status" value="1"/>
</dbReference>
<dbReference type="InterPro" id="IPR012337">
    <property type="entry name" value="RNaseH-like_sf"/>
</dbReference>
<gene>
    <name evidence="3" type="ORF">IAQ67_10995</name>
</gene>
<dbReference type="PROSITE" id="PS50994">
    <property type="entry name" value="INTEGRASE"/>
    <property type="match status" value="1"/>
</dbReference>
<reference evidence="3 4" key="1">
    <citation type="submission" date="2020-09" db="EMBL/GenBank/DDBJ databases">
        <title>Characterization of Paenibacillus peoriae strain ZF390 with broad-spectrum antimicrobial activity as a potential biocontrol agent.</title>
        <authorList>
            <person name="Li L."/>
            <person name="Zhao Y."/>
            <person name="Li B."/>
            <person name="Xie X."/>
        </authorList>
    </citation>
    <scope>NUCLEOTIDE SEQUENCE [LARGE SCALE GENOMIC DNA]</scope>
    <source>
        <strain evidence="3 4">ZF390</strain>
    </source>
</reference>
<dbReference type="InterPro" id="IPR001584">
    <property type="entry name" value="Integrase_cat-core"/>
</dbReference>
<dbReference type="NCBIfam" id="NF033516">
    <property type="entry name" value="transpos_IS3"/>
    <property type="match status" value="1"/>
</dbReference>
<protein>
    <submittedName>
        <fullName evidence="3">IS3 family transposase</fullName>
    </submittedName>
</protein>
<dbReference type="Proteomes" id="UP000516384">
    <property type="component" value="Chromosome"/>
</dbReference>
<dbReference type="InterPro" id="IPR025948">
    <property type="entry name" value="HTH-like_dom"/>
</dbReference>
<dbReference type="RefSeq" id="WP_190299182.1">
    <property type="nucleotide sequence ID" value="NZ_CP061172.1"/>
</dbReference>
<sequence length="381" mass="44021">MATRVSYPVEVKMKAIEMRLAGIPVKEVMEQLNIRNKTQVDTWMRWYRKGEWNRLEQPVGKQYSYGKGPEYTSELEKVKAENRFLKQQLDLPKKVQGNGKEVSPKIIVEWVESIRGDVSVSQACAWIGIPRATYYRWKAAYGSRYKDHMVEKIRELCRQHKFRYGYRKMTALLRREHKINHKRVQRIMQNEGLQCRVKVKKRKPTGQPAYIAEHLLKRQFEADAPMQKLVTDITYLPFGGKTLYLSSILDLFNGEIVAYSIADKQDTAFVLDTLNQLPDLPGTVLHSDQGSVYTSQAYQEAVKGKGITMSMSRKGTPADNAPIESFHSTLKSETFYLECLTCTTTAIVVQIVRDYMTYYNSIRIQTKLNNQSPVHFRQLAA</sequence>
<dbReference type="EMBL" id="CP061172">
    <property type="protein sequence ID" value="QNR69493.1"/>
    <property type="molecule type" value="Genomic_DNA"/>
</dbReference>
<evidence type="ECO:0000313" key="3">
    <source>
        <dbReference type="EMBL" id="QNR69493.1"/>
    </source>
</evidence>
<dbReference type="AlphaFoldDB" id="A0A7H0YEI5"/>
<dbReference type="Pfam" id="PF13333">
    <property type="entry name" value="rve_2"/>
    <property type="match status" value="1"/>
</dbReference>
<evidence type="ECO:0000256" key="1">
    <source>
        <dbReference type="ARBA" id="ARBA00002286"/>
    </source>
</evidence>
<evidence type="ECO:0000313" key="4">
    <source>
        <dbReference type="Proteomes" id="UP000516384"/>
    </source>
</evidence>
<dbReference type="InterPro" id="IPR009057">
    <property type="entry name" value="Homeodomain-like_sf"/>
</dbReference>
<name>A0A7H0YEI5_9BACL</name>
<dbReference type="InterPro" id="IPR050900">
    <property type="entry name" value="Transposase_IS3/IS150/IS904"/>
</dbReference>
<dbReference type="PANTHER" id="PTHR46889:SF4">
    <property type="entry name" value="TRANSPOSASE INSO FOR INSERTION SEQUENCE ELEMENT IS911B-RELATED"/>
    <property type="match status" value="1"/>
</dbReference>
<dbReference type="Gene3D" id="3.30.420.10">
    <property type="entry name" value="Ribonuclease H-like superfamily/Ribonuclease H"/>
    <property type="match status" value="1"/>
</dbReference>
<organism evidence="3 4">
    <name type="scientific">Paenibacillus peoriae</name>
    <dbReference type="NCBI Taxonomy" id="59893"/>
    <lineage>
        <taxon>Bacteria</taxon>
        <taxon>Bacillati</taxon>
        <taxon>Bacillota</taxon>
        <taxon>Bacilli</taxon>
        <taxon>Bacillales</taxon>
        <taxon>Paenibacillaceae</taxon>
        <taxon>Paenibacillus</taxon>
    </lineage>
</organism>
<dbReference type="SUPFAM" id="SSF46689">
    <property type="entry name" value="Homeodomain-like"/>
    <property type="match status" value="1"/>
</dbReference>
<dbReference type="PANTHER" id="PTHR46889">
    <property type="entry name" value="TRANSPOSASE INSF FOR INSERTION SEQUENCE IS3B-RELATED"/>
    <property type="match status" value="1"/>
</dbReference>
<comment type="function">
    <text evidence="1">Involved in the transposition of the insertion sequence.</text>
</comment>
<feature type="domain" description="Integrase catalytic" evidence="2">
    <location>
        <begin position="221"/>
        <end position="381"/>
    </location>
</feature>
<accession>A0A7H0YEI5</accession>
<proteinExistence type="predicted"/>
<dbReference type="Pfam" id="PF00665">
    <property type="entry name" value="rve"/>
    <property type="match status" value="1"/>
</dbReference>
<evidence type="ECO:0000259" key="2">
    <source>
        <dbReference type="PROSITE" id="PS50994"/>
    </source>
</evidence>
<dbReference type="Pfam" id="PF13276">
    <property type="entry name" value="HTH_21"/>
    <property type="match status" value="1"/>
</dbReference>
<dbReference type="GO" id="GO:0015074">
    <property type="term" value="P:DNA integration"/>
    <property type="evidence" value="ECO:0007669"/>
    <property type="project" value="InterPro"/>
</dbReference>
<dbReference type="InterPro" id="IPR036397">
    <property type="entry name" value="RNaseH_sf"/>
</dbReference>
<dbReference type="GO" id="GO:0003676">
    <property type="term" value="F:nucleic acid binding"/>
    <property type="evidence" value="ECO:0007669"/>
    <property type="project" value="InterPro"/>
</dbReference>
<dbReference type="InterPro" id="IPR048020">
    <property type="entry name" value="Transpos_IS3"/>
</dbReference>